<dbReference type="HOGENOM" id="CLU_431377_0_0_6"/>
<keyword evidence="3" id="KW-1185">Reference proteome</keyword>
<dbReference type="Proteomes" id="UP000006201">
    <property type="component" value="Unassembled WGS sequence"/>
</dbReference>
<dbReference type="STRING" id="87626.PTD2_20537"/>
<comment type="caution">
    <text evidence="2">The sequence shown here is derived from an EMBL/GenBank/DDBJ whole genome shotgun (WGS) entry which is preliminary data.</text>
</comment>
<feature type="transmembrane region" description="Helical" evidence="1">
    <location>
        <begin position="40"/>
        <end position="60"/>
    </location>
</feature>
<dbReference type="EMBL" id="AAOH01000004">
    <property type="protein sequence ID" value="EAR28241.1"/>
    <property type="molecule type" value="Genomic_DNA"/>
</dbReference>
<keyword evidence="1" id="KW-1133">Transmembrane helix</keyword>
<feature type="transmembrane region" description="Helical" evidence="1">
    <location>
        <begin position="417"/>
        <end position="440"/>
    </location>
</feature>
<sequence length="644" mass="70912">MISVAVRLFDVFRQECKMAFDYGSIDLGLKNPFKKEGAVTAIRGAIEALLGVYLLVQAASSVKSDAVLGWITVVFGLFLLGLGLKTATSGIIATLRYFVGRNHPTSLAANFSRSEASTAKEESSYVAYSKQDLTEMLVGRKNATFIEPHGFLAHFLHSILPKLTFMPYPVRNMAQRLFGAIVKTLVALIAYALAAFVSLAGFAGEIGEFVFPLYSVALTLYLLLVWRQVGTALVRTADKHIPSMGGMVLAKVIAGAIILPVAVGVGFSLFLNTAKMDLADVSQLAVYLPDPHTALYLISILVGAIVVTTITALMLFKRLNYTDPKVEVSELRENWQESVHPNEIFINLDNLVMANRRYKEVPNRVYQELEPNLNEQVEGKGKFFGEMIQEIQPKVKPMELGSSFNLARLTSLVLGNLLYITGAILVVLLAFNLGAVYQTIAQFGGKSLARLSAEQITTLSNVISTVVHLFFAAILLRAFARILTNSAHVFFAEMLFESELIYLKVEGTFTESKISTGTGIHDSTRSENTLVRSSITPWIIVSRIVSSTFAASGMRNLEHPRFILEMHKNDEELASIRKDVVGFLKDRESIAAITSERDLYNAAQIHEINQQSRAIPMQQAIGQNHDEAAGYVRQEAQLSDESKS</sequence>
<feature type="transmembrane region" description="Helical" evidence="1">
    <location>
        <begin position="66"/>
        <end position="84"/>
    </location>
</feature>
<dbReference type="AlphaFoldDB" id="A4CA33"/>
<feature type="transmembrane region" description="Helical" evidence="1">
    <location>
        <begin position="460"/>
        <end position="480"/>
    </location>
</feature>
<proteinExistence type="predicted"/>
<feature type="transmembrane region" description="Helical" evidence="1">
    <location>
        <begin position="294"/>
        <end position="316"/>
    </location>
</feature>
<gene>
    <name evidence="2" type="ORF">PTD2_20537</name>
</gene>
<organism evidence="2 3">
    <name type="scientific">Pseudoalteromonas tunicata D2</name>
    <dbReference type="NCBI Taxonomy" id="87626"/>
    <lineage>
        <taxon>Bacteria</taxon>
        <taxon>Pseudomonadati</taxon>
        <taxon>Pseudomonadota</taxon>
        <taxon>Gammaproteobacteria</taxon>
        <taxon>Alteromonadales</taxon>
        <taxon>Pseudoalteromonadaceae</taxon>
        <taxon>Pseudoalteromonas</taxon>
    </lineage>
</organism>
<evidence type="ECO:0000313" key="2">
    <source>
        <dbReference type="EMBL" id="EAR28241.1"/>
    </source>
</evidence>
<name>A4CA33_9GAMM</name>
<feature type="transmembrane region" description="Helical" evidence="1">
    <location>
        <begin position="209"/>
        <end position="227"/>
    </location>
</feature>
<reference evidence="2 3" key="1">
    <citation type="submission" date="2006-02" db="EMBL/GenBank/DDBJ databases">
        <authorList>
            <person name="Moran M.A."/>
            <person name="Kjelleberg S."/>
            <person name="Egan S."/>
            <person name="Saunders N."/>
            <person name="Thomas T."/>
            <person name="Ferriera S."/>
            <person name="Johnson J."/>
            <person name="Kravitz S."/>
            <person name="Halpern A."/>
            <person name="Remington K."/>
            <person name="Beeson K."/>
            <person name="Tran B."/>
            <person name="Rogers Y.-H."/>
            <person name="Friedman R."/>
            <person name="Venter J.C."/>
        </authorList>
    </citation>
    <scope>NUCLEOTIDE SEQUENCE [LARGE SCALE GENOMIC DNA]</scope>
    <source>
        <strain evidence="2 3">D2</strain>
    </source>
</reference>
<protein>
    <submittedName>
        <fullName evidence="2">Uncharacterized protein</fullName>
    </submittedName>
</protein>
<dbReference type="eggNOG" id="ENOG502Z8BA">
    <property type="taxonomic scope" value="Bacteria"/>
</dbReference>
<accession>A4CA33</accession>
<keyword evidence="1" id="KW-0472">Membrane</keyword>
<feature type="transmembrane region" description="Helical" evidence="1">
    <location>
        <begin position="248"/>
        <end position="274"/>
    </location>
</feature>
<evidence type="ECO:0000256" key="1">
    <source>
        <dbReference type="SAM" id="Phobius"/>
    </source>
</evidence>
<keyword evidence="1" id="KW-0812">Transmembrane</keyword>
<feature type="transmembrane region" description="Helical" evidence="1">
    <location>
        <begin position="180"/>
        <end position="203"/>
    </location>
</feature>
<evidence type="ECO:0000313" key="3">
    <source>
        <dbReference type="Proteomes" id="UP000006201"/>
    </source>
</evidence>